<dbReference type="RefSeq" id="WP_073027774.1">
    <property type="nucleotide sequence ID" value="NZ_FQXJ01000003.1"/>
</dbReference>
<evidence type="ECO:0000313" key="2">
    <source>
        <dbReference type="EMBL" id="SHH28239.1"/>
    </source>
</evidence>
<dbReference type="STRING" id="1121420.SAMN02746098_00622"/>
<keyword evidence="1" id="KW-0812">Transmembrane</keyword>
<dbReference type="Pfam" id="PF20563">
    <property type="entry name" value="DUF6773"/>
    <property type="match status" value="1"/>
</dbReference>
<feature type="transmembrane region" description="Helical" evidence="1">
    <location>
        <begin position="80"/>
        <end position="100"/>
    </location>
</feature>
<accession>A0A1M5RPU8</accession>
<gene>
    <name evidence="2" type="ORF">SAMN02746098_00622</name>
</gene>
<feature type="transmembrane region" description="Helical" evidence="1">
    <location>
        <begin position="44"/>
        <end position="59"/>
    </location>
</feature>
<reference evidence="3" key="1">
    <citation type="submission" date="2016-11" db="EMBL/GenBank/DDBJ databases">
        <authorList>
            <person name="Varghese N."/>
            <person name="Submissions S."/>
        </authorList>
    </citation>
    <scope>NUCLEOTIDE SEQUENCE [LARGE SCALE GENOMIC DNA]</scope>
    <source>
        <strain evidence="3">DSM 15449</strain>
    </source>
</reference>
<feature type="transmembrane region" description="Helical" evidence="1">
    <location>
        <begin position="106"/>
        <end position="129"/>
    </location>
</feature>
<evidence type="ECO:0000313" key="3">
    <source>
        <dbReference type="Proteomes" id="UP000183954"/>
    </source>
</evidence>
<keyword evidence="1" id="KW-0472">Membrane</keyword>
<sequence length="148" mass="17190">MQDERIEQAKNKIRSEMAVIVFLGVVASFLVKTMIFKMELQECITEYVIMIFFPLYQFIRMHTMKISIYGERRKKQAVKNLIIIVAIIVVISAVSIFNSMSESALYVWPNAVVGVATFLVLFVAIFIIANKFNQHRGHKYEEEFDDDK</sequence>
<organism evidence="2 3">
    <name type="scientific">Desulfosporosinus lacus DSM 15449</name>
    <dbReference type="NCBI Taxonomy" id="1121420"/>
    <lineage>
        <taxon>Bacteria</taxon>
        <taxon>Bacillati</taxon>
        <taxon>Bacillota</taxon>
        <taxon>Clostridia</taxon>
        <taxon>Eubacteriales</taxon>
        <taxon>Desulfitobacteriaceae</taxon>
        <taxon>Desulfosporosinus</taxon>
    </lineage>
</organism>
<feature type="transmembrane region" description="Helical" evidence="1">
    <location>
        <begin position="20"/>
        <end position="38"/>
    </location>
</feature>
<name>A0A1M5RPU8_9FIRM</name>
<evidence type="ECO:0000256" key="1">
    <source>
        <dbReference type="SAM" id="Phobius"/>
    </source>
</evidence>
<dbReference type="OrthoDB" id="1797906at2"/>
<dbReference type="EMBL" id="FQXJ01000003">
    <property type="protein sequence ID" value="SHH28239.1"/>
    <property type="molecule type" value="Genomic_DNA"/>
</dbReference>
<dbReference type="Proteomes" id="UP000183954">
    <property type="component" value="Unassembled WGS sequence"/>
</dbReference>
<protein>
    <submittedName>
        <fullName evidence="2">Uncharacterized protein</fullName>
    </submittedName>
</protein>
<proteinExistence type="predicted"/>
<dbReference type="InterPro" id="IPR046664">
    <property type="entry name" value="DUF6773"/>
</dbReference>
<keyword evidence="1" id="KW-1133">Transmembrane helix</keyword>
<keyword evidence="3" id="KW-1185">Reference proteome</keyword>
<dbReference type="AlphaFoldDB" id="A0A1M5RPU8"/>